<protein>
    <submittedName>
        <fullName evidence="1">Uncharacterized protein</fullName>
    </submittedName>
</protein>
<name>A0A0U5JCF0_9BACT</name>
<dbReference type="Proteomes" id="UP000069902">
    <property type="component" value="Chromosome cPNK"/>
</dbReference>
<evidence type="ECO:0000313" key="1">
    <source>
        <dbReference type="EMBL" id="CUI16338.1"/>
    </source>
</evidence>
<dbReference type="AlphaFoldDB" id="A0A0U5JCF0"/>
<sequence>MINEKTDQTERLKVLIDKALLSGRAFQSSQTGFVHYYNSLPVPAIHQTIPLYENGLFVLALLRSRLVENMNEAKELLDKLLNFQAIQGEAEGNFPFYVHEYPFCYDSEVGVRLIAPFYWILKQFGHVLGLDLKQKLEKRLANLVRYGIRTHAEHPFPYSLAARLAAGLQACGGLLKNQEWLEKGISLWKELSQPSISWYATVYLADLLIAHQMVGMQDSDWKSFWSFVNGSWHPQLSCYIGPCVREWQNKDEPQANLYDLFMGFFCGHFSHRVEALGIYHLQGSLIQSQIPAGIESQCSHQLSGLYKEQMWQLAGDSTQAYALLEKKGHAGPIGEKTITPFRLAWGAPERLHTLVCQGGKYSQASYQTHEAGRCLELFFYFGEESEKEEKDRQRDICFYWDDHPDWQVRVEGEMSNTFEFGKELSFSFDNGKTLLMTFELAEGEGQFFGHIARGNRPSQLKLISEEKHFQAYDALLFVRTVRRKTPCLIKATLKFT</sequence>
<keyword evidence="2" id="KW-1185">Reference proteome</keyword>
<dbReference type="KEGG" id="pnl:PNK_0712"/>
<proteinExistence type="predicted"/>
<reference evidence="2" key="1">
    <citation type="submission" date="2015-09" db="EMBL/GenBank/DDBJ databases">
        <authorList>
            <person name="Bertelli C."/>
        </authorList>
    </citation>
    <scope>NUCLEOTIDE SEQUENCE [LARGE SCALE GENOMIC DNA]</scope>
    <source>
        <strain evidence="2">KNic</strain>
    </source>
</reference>
<dbReference type="EMBL" id="LN879502">
    <property type="protein sequence ID" value="CUI16338.1"/>
    <property type="molecule type" value="Genomic_DNA"/>
</dbReference>
<dbReference type="PATRIC" id="fig|389348.3.peg.779"/>
<gene>
    <name evidence="1" type="ORF">PNK_0712</name>
</gene>
<accession>A0A0U5JCF0</accession>
<dbReference type="RefSeq" id="WP_059060320.1">
    <property type="nucleotide sequence ID" value="NZ_LN879502.1"/>
</dbReference>
<organism evidence="1 2">
    <name type="scientific">Candidatus Protochlamydia naegleriophila</name>
    <dbReference type="NCBI Taxonomy" id="389348"/>
    <lineage>
        <taxon>Bacteria</taxon>
        <taxon>Pseudomonadati</taxon>
        <taxon>Chlamydiota</taxon>
        <taxon>Chlamydiia</taxon>
        <taxon>Parachlamydiales</taxon>
        <taxon>Parachlamydiaceae</taxon>
        <taxon>Candidatus Protochlamydia</taxon>
    </lineage>
</organism>
<dbReference type="STRING" id="389348.PNK_0712"/>
<evidence type="ECO:0000313" key="2">
    <source>
        <dbReference type="Proteomes" id="UP000069902"/>
    </source>
</evidence>
<dbReference type="InParanoid" id="A0A0U5JCF0"/>